<dbReference type="EMBL" id="CP013661">
    <property type="protein sequence ID" value="ALS80365.1"/>
    <property type="molecule type" value="Genomic_DNA"/>
</dbReference>
<accession>A0ABM5X144</accession>
<sequence length="237" mass="27754">MKLDHIVHFVRENPQETVTYWQEKGIHAAKGGRHLNWGTENVLLYLKDCYIEWLSIEKEEVALQADHPLTHQLLYDQVGFGTICLRTDNIQVLNDDLRKQGMDTSGVLAAERQTESGELIKWKMLFIKEQVSDKLPAPFFIEWQKTDAQRYQKLRDNRSIQALNETLTIERCVFGVWDTEKATTAWKTILGGSLQLDNCLIEFRKTNHPKERLEKVCFKEGVNKFEFEQGQYRLPRL</sequence>
<evidence type="ECO:0000259" key="1">
    <source>
        <dbReference type="Pfam" id="PF13468"/>
    </source>
</evidence>
<dbReference type="Pfam" id="PF13468">
    <property type="entry name" value="Glyoxalase_3"/>
    <property type="match status" value="1"/>
</dbReference>
<dbReference type="InterPro" id="IPR029068">
    <property type="entry name" value="Glyas_Bleomycin-R_OHBP_Dase"/>
</dbReference>
<protein>
    <recommendedName>
        <fullName evidence="1">Glyoxalase-like domain-containing protein</fullName>
    </recommendedName>
</protein>
<gene>
    <name evidence="2" type="ORF">AUO94_14835</name>
</gene>
<dbReference type="SUPFAM" id="SSF54593">
    <property type="entry name" value="Glyoxalase/Bleomycin resistance protein/Dihydroxybiphenyl dioxygenase"/>
    <property type="match status" value="1"/>
</dbReference>
<dbReference type="RefSeq" id="WP_058386975.1">
    <property type="nucleotide sequence ID" value="NZ_CP013661.2"/>
</dbReference>
<evidence type="ECO:0000313" key="2">
    <source>
        <dbReference type="EMBL" id="ALS80365.1"/>
    </source>
</evidence>
<organism evidence="2 3">
    <name type="scientific">Planococcus kocurii</name>
    <dbReference type="NCBI Taxonomy" id="1374"/>
    <lineage>
        <taxon>Bacteria</taxon>
        <taxon>Bacillati</taxon>
        <taxon>Bacillota</taxon>
        <taxon>Bacilli</taxon>
        <taxon>Bacillales</taxon>
        <taxon>Caryophanaceae</taxon>
        <taxon>Planococcus</taxon>
    </lineage>
</organism>
<dbReference type="PANTHER" id="PTHR40265">
    <property type="entry name" value="BLL2707 PROTEIN"/>
    <property type="match status" value="1"/>
</dbReference>
<dbReference type="PANTHER" id="PTHR40265:SF1">
    <property type="entry name" value="GLYOXALASE-LIKE DOMAIN-CONTAINING PROTEIN"/>
    <property type="match status" value="1"/>
</dbReference>
<evidence type="ECO:0000313" key="3">
    <source>
        <dbReference type="Proteomes" id="UP000065533"/>
    </source>
</evidence>
<dbReference type="InterPro" id="IPR025870">
    <property type="entry name" value="Glyoxalase-like_dom"/>
</dbReference>
<reference evidence="2" key="1">
    <citation type="submission" date="2016-01" db="EMBL/GenBank/DDBJ databases">
        <title>Complete genome of Planococcus kocurri type strain.</title>
        <authorList>
            <person name="See-Too W.S."/>
        </authorList>
    </citation>
    <scope>NUCLEOTIDE SEQUENCE [LARGE SCALE GENOMIC DNA]</scope>
    <source>
        <strain evidence="2">ATCC 43650</strain>
    </source>
</reference>
<keyword evidence="3" id="KW-1185">Reference proteome</keyword>
<dbReference type="Gene3D" id="3.10.180.10">
    <property type="entry name" value="2,3-Dihydroxybiphenyl 1,2-Dioxygenase, domain 1"/>
    <property type="match status" value="1"/>
</dbReference>
<dbReference type="Proteomes" id="UP000065533">
    <property type="component" value="Chromosome"/>
</dbReference>
<feature type="domain" description="Glyoxalase-like" evidence="1">
    <location>
        <begin position="3"/>
        <end position="189"/>
    </location>
</feature>
<proteinExistence type="predicted"/>
<name>A0ABM5X144_9BACL</name>